<comment type="caution">
    <text evidence="2">The sequence shown here is derived from an EMBL/GenBank/DDBJ whole genome shotgun (WGS) entry which is preliminary data.</text>
</comment>
<dbReference type="Pfam" id="PF03004">
    <property type="entry name" value="Transposase_24"/>
    <property type="match status" value="1"/>
</dbReference>
<evidence type="ECO:0000256" key="1">
    <source>
        <dbReference type="SAM" id="MobiDB-lite"/>
    </source>
</evidence>
<gene>
    <name evidence="2" type="ORF">FCM35_KLT00373</name>
</gene>
<proteinExistence type="predicted"/>
<keyword evidence="3" id="KW-1185">Reference proteome</keyword>
<feature type="compositionally biased region" description="Polar residues" evidence="1">
    <location>
        <begin position="24"/>
        <end position="45"/>
    </location>
</feature>
<evidence type="ECO:0000313" key="3">
    <source>
        <dbReference type="Proteomes" id="UP000623129"/>
    </source>
</evidence>
<accession>A0A833R386</accession>
<feature type="compositionally biased region" description="Polar residues" evidence="1">
    <location>
        <begin position="281"/>
        <end position="295"/>
    </location>
</feature>
<sequence>MAPRKNHTARATAVKYTKRKRTNNQELHTGETSNAAPQGEITLSQPPKKKGRGPGKVVDSTADIADRPVIWPIGEHEFTCDGDARQIVKSITRLALNYMPSPLRSYHSFDPQTKNAVEKAFLERFTYREGEDPDRCREVLDGIAGKRYGEEMNTARDKCFKAFGRNIDKWKGMVPHWCLNTKYWHELCDIFATDEWQGLSAQNKSNRTTSGLTVSHFGGSASAHQTQKKLKNLLNGTEPTKEQLYLHTHCKLPNGKSPVLAQIEASIAAASQPTDDGDSNGLVNPSNAGTTIQDNPFDVNSFQFTNKRAQDVYVDVTEKMADESNAEKDESALFINAVGGVNRGRVRGFGCVLDNHFSPSMRVRPNRAVSSVSGITSLGERTFTESQWSAMLEERDRRHEEEREERKREQANNNHLFSHLFSLLAGNQTNLTAQALSSDKPDEVAVGNMHHNLQVRTKLTKQIPV</sequence>
<reference evidence="2" key="1">
    <citation type="submission" date="2020-01" db="EMBL/GenBank/DDBJ databases">
        <title>Genome sequence of Kobresia littledalei, the first chromosome-level genome in the family Cyperaceae.</title>
        <authorList>
            <person name="Qu G."/>
        </authorList>
    </citation>
    <scope>NUCLEOTIDE SEQUENCE</scope>
    <source>
        <strain evidence="2">C.B.Clarke</strain>
        <tissue evidence="2">Leaf</tissue>
    </source>
</reference>
<dbReference type="OrthoDB" id="1705129at2759"/>
<name>A0A833R386_9POAL</name>
<dbReference type="EMBL" id="SWLB01000001">
    <property type="protein sequence ID" value="KAF3341735.1"/>
    <property type="molecule type" value="Genomic_DNA"/>
</dbReference>
<dbReference type="InterPro" id="IPR004252">
    <property type="entry name" value="Probable_transposase_24"/>
</dbReference>
<feature type="region of interest" description="Disordered" evidence="1">
    <location>
        <begin position="1"/>
        <end position="59"/>
    </location>
</feature>
<feature type="region of interest" description="Disordered" evidence="1">
    <location>
        <begin position="269"/>
        <end position="295"/>
    </location>
</feature>
<evidence type="ECO:0000313" key="2">
    <source>
        <dbReference type="EMBL" id="KAF3341735.1"/>
    </source>
</evidence>
<dbReference type="AlphaFoldDB" id="A0A833R386"/>
<organism evidence="2 3">
    <name type="scientific">Carex littledalei</name>
    <dbReference type="NCBI Taxonomy" id="544730"/>
    <lineage>
        <taxon>Eukaryota</taxon>
        <taxon>Viridiplantae</taxon>
        <taxon>Streptophyta</taxon>
        <taxon>Embryophyta</taxon>
        <taxon>Tracheophyta</taxon>
        <taxon>Spermatophyta</taxon>
        <taxon>Magnoliopsida</taxon>
        <taxon>Liliopsida</taxon>
        <taxon>Poales</taxon>
        <taxon>Cyperaceae</taxon>
        <taxon>Cyperoideae</taxon>
        <taxon>Cariceae</taxon>
        <taxon>Carex</taxon>
        <taxon>Carex subgen. Euthyceras</taxon>
    </lineage>
</organism>
<feature type="compositionally biased region" description="Basic and acidic residues" evidence="1">
    <location>
        <begin position="392"/>
        <end position="410"/>
    </location>
</feature>
<protein>
    <submittedName>
        <fullName evidence="2">Plant transposase (Ptta/En/Spm family)</fullName>
    </submittedName>
</protein>
<feature type="region of interest" description="Disordered" evidence="1">
    <location>
        <begin position="391"/>
        <end position="412"/>
    </location>
</feature>
<dbReference type="Proteomes" id="UP000623129">
    <property type="component" value="Unassembled WGS sequence"/>
</dbReference>